<evidence type="ECO:0000313" key="2">
    <source>
        <dbReference type="Proteomes" id="UP001220964"/>
    </source>
</evidence>
<keyword evidence="2" id="KW-1185">Reference proteome</keyword>
<dbReference type="RefSeq" id="WP_275569330.1">
    <property type="nucleotide sequence ID" value="NZ_JARGYC010000080.1"/>
</dbReference>
<gene>
    <name evidence="1" type="ORF">P1J78_20905</name>
</gene>
<comment type="caution">
    <text evidence="1">The sequence shown here is derived from an EMBL/GenBank/DDBJ whole genome shotgun (WGS) entry which is preliminary data.</text>
</comment>
<reference evidence="1" key="1">
    <citation type="submission" date="2023-03" db="EMBL/GenBank/DDBJ databases">
        <title>Multiphase analysis and comparison of six strains from genera Psychromarinibacter, Lutimaribacter, and Maritimibacter, including a novel species: Psychromarinibacter sediminicola sp. nov.</title>
        <authorList>
            <person name="Wang Y.-H."/>
            <person name="Ye M.-Q."/>
            <person name="Du Z.-J."/>
        </authorList>
    </citation>
    <scope>NUCLEOTIDE SEQUENCE</scope>
    <source>
        <strain evidence="1">C21-152</strain>
    </source>
</reference>
<organism evidence="1 2">
    <name type="scientific">Psychromarinibacter sediminicola</name>
    <dbReference type="NCBI Taxonomy" id="3033385"/>
    <lineage>
        <taxon>Bacteria</taxon>
        <taxon>Pseudomonadati</taxon>
        <taxon>Pseudomonadota</taxon>
        <taxon>Alphaproteobacteria</taxon>
        <taxon>Rhodobacterales</taxon>
        <taxon>Paracoccaceae</taxon>
        <taxon>Psychromarinibacter</taxon>
    </lineage>
</organism>
<accession>A0AAE3NW39</accession>
<dbReference type="EMBL" id="JARGYC010000080">
    <property type="protein sequence ID" value="MDF0603207.1"/>
    <property type="molecule type" value="Genomic_DNA"/>
</dbReference>
<dbReference type="AlphaFoldDB" id="A0AAE3NW39"/>
<dbReference type="Proteomes" id="UP001220964">
    <property type="component" value="Unassembled WGS sequence"/>
</dbReference>
<evidence type="ECO:0000313" key="1">
    <source>
        <dbReference type="EMBL" id="MDF0603207.1"/>
    </source>
</evidence>
<proteinExistence type="predicted"/>
<sequence>MGYEVSKEAKTLVNTAKGEFGKASVALVKAATGLALALQNERVAALAIPAARRPKIGEIKEAIRAEFGGLEKEGNRQAYDLCSLAFRVHAKLDKEAESVLSEAVAKGVDWTEGQVSALAGRRTVDAWKAWVMGEKTKPVEKPAGEKVMAYLAKHGESLTDDDMAALAKWVREETAKRKRLAEEVAEANAA</sequence>
<name>A0AAE3NW39_9RHOB</name>
<protein>
    <submittedName>
        <fullName evidence="1">Uncharacterized protein</fullName>
    </submittedName>
</protein>